<protein>
    <recommendedName>
        <fullName evidence="5">Apolipoprotein D</fullName>
    </recommendedName>
</protein>
<organism evidence="3 4">
    <name type="scientific">Chrysodeixis includens</name>
    <name type="common">Soybean looper</name>
    <name type="synonym">Pseudoplusia includens</name>
    <dbReference type="NCBI Taxonomy" id="689277"/>
    <lineage>
        <taxon>Eukaryota</taxon>
        <taxon>Metazoa</taxon>
        <taxon>Ecdysozoa</taxon>
        <taxon>Arthropoda</taxon>
        <taxon>Hexapoda</taxon>
        <taxon>Insecta</taxon>
        <taxon>Pterygota</taxon>
        <taxon>Neoptera</taxon>
        <taxon>Endopterygota</taxon>
        <taxon>Lepidoptera</taxon>
        <taxon>Glossata</taxon>
        <taxon>Ditrysia</taxon>
        <taxon>Noctuoidea</taxon>
        <taxon>Noctuidae</taxon>
        <taxon>Plusiinae</taxon>
        <taxon>Chrysodeixis</taxon>
    </lineage>
</organism>
<feature type="signal peptide" evidence="2">
    <location>
        <begin position="1"/>
        <end position="19"/>
    </location>
</feature>
<dbReference type="PANTHER" id="PTHR10612:SF11">
    <property type="entry name" value="KARL, ISOFORM A"/>
    <property type="match status" value="1"/>
</dbReference>
<evidence type="ECO:0008006" key="5">
    <source>
        <dbReference type="Google" id="ProtNLM"/>
    </source>
</evidence>
<name>A0A9N8KX42_CHRIL</name>
<dbReference type="GO" id="GO:0006629">
    <property type="term" value="P:lipid metabolic process"/>
    <property type="evidence" value="ECO:0007669"/>
    <property type="project" value="TreeGrafter"/>
</dbReference>
<dbReference type="SUPFAM" id="SSF50814">
    <property type="entry name" value="Lipocalins"/>
    <property type="match status" value="1"/>
</dbReference>
<keyword evidence="2" id="KW-0732">Signal</keyword>
<evidence type="ECO:0000313" key="4">
    <source>
        <dbReference type="Proteomes" id="UP001154114"/>
    </source>
</evidence>
<dbReference type="EMBL" id="LR824015">
    <property type="protein sequence ID" value="CAD0200472.1"/>
    <property type="molecule type" value="Genomic_DNA"/>
</dbReference>
<feature type="region of interest" description="Disordered" evidence="1">
    <location>
        <begin position="340"/>
        <end position="385"/>
    </location>
</feature>
<dbReference type="GO" id="GO:0000302">
    <property type="term" value="P:response to reactive oxygen species"/>
    <property type="evidence" value="ECO:0007669"/>
    <property type="project" value="TreeGrafter"/>
</dbReference>
<evidence type="ECO:0000313" key="3">
    <source>
        <dbReference type="EMBL" id="CAD0200472.1"/>
    </source>
</evidence>
<keyword evidence="4" id="KW-1185">Reference proteome</keyword>
<dbReference type="CDD" id="cd00301">
    <property type="entry name" value="lipocalin_FABP"/>
    <property type="match status" value="1"/>
</dbReference>
<feature type="compositionally biased region" description="Low complexity" evidence="1">
    <location>
        <begin position="352"/>
        <end position="385"/>
    </location>
</feature>
<gene>
    <name evidence="3" type="ORF">CINC_LOCUS2158</name>
</gene>
<dbReference type="GO" id="GO:0005737">
    <property type="term" value="C:cytoplasm"/>
    <property type="evidence" value="ECO:0007669"/>
    <property type="project" value="TreeGrafter"/>
</dbReference>
<dbReference type="InterPro" id="IPR012674">
    <property type="entry name" value="Calycin"/>
</dbReference>
<feature type="chain" id="PRO_5040108047" description="Apolipoprotein D" evidence="2">
    <location>
        <begin position="20"/>
        <end position="385"/>
    </location>
</feature>
<sequence length="385" mass="42475">MAKVFYLVMCLVLLHVISAKYVDKRKCPEVRAVPHFDLPRMLGDWFVVEYYASAEEALSYSCMKAVFTEDDHVAAADGSIEWTPGVTMNFTYRFADDPLGENLLGNITWRVDLNQPAHWTHAERTYDGIYNTYVLDTEYKTWALLLHCAEQTEGARYLSAFVLSRTTSLPKNVMAYLRDKLPRYDVDVNYVFPIPHKDCSSKPARPDFTPILVEVGSKVPKRPGISYKPMFGTRFWCDLLCDDDDISTTTTASTEDDYYDWCTDCPVRRPRTTTTRAPPTFGPMQPVNFMIPPGGNGMNLSWNPNPNPNQGGWWGFYFSPNTATPTPGGRPQVPPIPPIPPIPAIPTPPSAPAVTVTPGGVTPAPGAATTPAGTTAAPTTAAAGK</sequence>
<dbReference type="Gene3D" id="2.40.128.20">
    <property type="match status" value="1"/>
</dbReference>
<reference evidence="3" key="1">
    <citation type="submission" date="2021-12" db="EMBL/GenBank/DDBJ databases">
        <authorList>
            <person name="King R."/>
        </authorList>
    </citation>
    <scope>NUCLEOTIDE SEQUENCE</scope>
</reference>
<dbReference type="OrthoDB" id="8186134at2759"/>
<accession>A0A9N8KX42</accession>
<evidence type="ECO:0000256" key="1">
    <source>
        <dbReference type="SAM" id="MobiDB-lite"/>
    </source>
</evidence>
<feature type="compositionally biased region" description="Pro residues" evidence="1">
    <location>
        <begin position="340"/>
        <end position="351"/>
    </location>
</feature>
<evidence type="ECO:0000256" key="2">
    <source>
        <dbReference type="SAM" id="SignalP"/>
    </source>
</evidence>
<dbReference type="AlphaFoldDB" id="A0A9N8KX42"/>
<dbReference type="Proteomes" id="UP001154114">
    <property type="component" value="Chromosome 12"/>
</dbReference>
<proteinExistence type="predicted"/>
<dbReference type="PANTHER" id="PTHR10612">
    <property type="entry name" value="APOLIPOPROTEIN D"/>
    <property type="match status" value="1"/>
</dbReference>